<comment type="caution">
    <text evidence="4">The sequence shown here is derived from an EMBL/GenBank/DDBJ whole genome shotgun (WGS) entry which is preliminary data.</text>
</comment>
<keyword evidence="5" id="KW-1185">Reference proteome</keyword>
<dbReference type="PANTHER" id="PTHR43479">
    <property type="entry name" value="ACREF/ENVCD OPERON REPRESSOR-RELATED"/>
    <property type="match status" value="1"/>
</dbReference>
<accession>A0A2P7QKD8</accession>
<sequence>MLELIAERDFSAITVADIVAKADVGYATFFRHYQDKEGLLFDAADRLIDELLPTMLPALRDEDTRSASIALCRFINDRKAICRALFAGGAEPQVRRILTERSMARAETTGLPDPPGLPFRLAITHSVRATLGILAWWFDEAPDMDCEEVGAIIDRLVIAPVRKG</sequence>
<dbReference type="PROSITE" id="PS50977">
    <property type="entry name" value="HTH_TETR_2"/>
    <property type="match status" value="1"/>
</dbReference>
<protein>
    <recommendedName>
        <fullName evidence="3">HTH tetR-type domain-containing protein</fullName>
    </recommendedName>
</protein>
<dbReference type="Proteomes" id="UP000241167">
    <property type="component" value="Unassembled WGS sequence"/>
</dbReference>
<keyword evidence="1 2" id="KW-0238">DNA-binding</keyword>
<evidence type="ECO:0000259" key="3">
    <source>
        <dbReference type="PROSITE" id="PS50977"/>
    </source>
</evidence>
<gene>
    <name evidence="4" type="ORF">C7I55_18485</name>
</gene>
<dbReference type="InterPro" id="IPR001647">
    <property type="entry name" value="HTH_TetR"/>
</dbReference>
<dbReference type="Pfam" id="PF00440">
    <property type="entry name" value="TetR_N"/>
    <property type="match status" value="1"/>
</dbReference>
<evidence type="ECO:0000313" key="5">
    <source>
        <dbReference type="Proteomes" id="UP000241167"/>
    </source>
</evidence>
<dbReference type="PANTHER" id="PTHR43479:SF11">
    <property type="entry name" value="ACREF_ENVCD OPERON REPRESSOR-RELATED"/>
    <property type="match status" value="1"/>
</dbReference>
<feature type="DNA-binding region" description="H-T-H motif" evidence="2">
    <location>
        <begin position="14"/>
        <end position="33"/>
    </location>
</feature>
<evidence type="ECO:0000256" key="2">
    <source>
        <dbReference type="PROSITE-ProRule" id="PRU00335"/>
    </source>
</evidence>
<dbReference type="InterPro" id="IPR009057">
    <property type="entry name" value="Homeodomain-like_sf"/>
</dbReference>
<evidence type="ECO:0000256" key="1">
    <source>
        <dbReference type="ARBA" id="ARBA00023125"/>
    </source>
</evidence>
<dbReference type="AlphaFoldDB" id="A0A2P7QKD8"/>
<organism evidence="4 5">
    <name type="scientific">Allosphingosinicella deserti</name>
    <dbReference type="NCBI Taxonomy" id="2116704"/>
    <lineage>
        <taxon>Bacteria</taxon>
        <taxon>Pseudomonadati</taxon>
        <taxon>Pseudomonadota</taxon>
        <taxon>Alphaproteobacteria</taxon>
        <taxon>Sphingomonadales</taxon>
        <taxon>Sphingomonadaceae</taxon>
        <taxon>Allosphingosinicella</taxon>
    </lineage>
</organism>
<proteinExistence type="predicted"/>
<dbReference type="EMBL" id="PXYI01000006">
    <property type="protein sequence ID" value="PSJ38428.1"/>
    <property type="molecule type" value="Genomic_DNA"/>
</dbReference>
<dbReference type="SUPFAM" id="SSF46689">
    <property type="entry name" value="Homeodomain-like"/>
    <property type="match status" value="1"/>
</dbReference>
<feature type="domain" description="HTH tetR-type" evidence="3">
    <location>
        <begin position="1"/>
        <end position="51"/>
    </location>
</feature>
<dbReference type="Gene3D" id="1.10.357.10">
    <property type="entry name" value="Tetracycline Repressor, domain 2"/>
    <property type="match status" value="1"/>
</dbReference>
<dbReference type="InterPro" id="IPR050624">
    <property type="entry name" value="HTH-type_Tx_Regulator"/>
</dbReference>
<reference evidence="4 5" key="1">
    <citation type="submission" date="2018-03" db="EMBL/GenBank/DDBJ databases">
        <title>The draft genome of Sphingosinicella sp. GL-C-18.</title>
        <authorList>
            <person name="Liu L."/>
            <person name="Li L."/>
            <person name="Liang L."/>
            <person name="Zhang X."/>
            <person name="Wang T."/>
        </authorList>
    </citation>
    <scope>NUCLEOTIDE SEQUENCE [LARGE SCALE GENOMIC DNA]</scope>
    <source>
        <strain evidence="4 5">GL-C-18</strain>
    </source>
</reference>
<evidence type="ECO:0000313" key="4">
    <source>
        <dbReference type="EMBL" id="PSJ38428.1"/>
    </source>
</evidence>
<dbReference type="GO" id="GO:0003677">
    <property type="term" value="F:DNA binding"/>
    <property type="evidence" value="ECO:0007669"/>
    <property type="project" value="UniProtKB-UniRule"/>
</dbReference>
<name>A0A2P7QKD8_9SPHN</name>